<dbReference type="Gene3D" id="1.20.120.520">
    <property type="entry name" value="nmb1532 protein domain like"/>
    <property type="match status" value="1"/>
</dbReference>
<name>A0ABT8F3M8_9BACT</name>
<gene>
    <name evidence="1" type="ORF">QWY31_05795</name>
</gene>
<dbReference type="RefSeq" id="WP_320003529.1">
    <property type="nucleotide sequence ID" value="NZ_JAUHJS010000002.1"/>
</dbReference>
<reference evidence="1" key="1">
    <citation type="submission" date="2023-06" db="EMBL/GenBank/DDBJ databases">
        <title>Cytophagales bacterium Strain LB-30, isolated from soil.</title>
        <authorList>
            <person name="Liu B."/>
        </authorList>
    </citation>
    <scope>NUCLEOTIDE SEQUENCE</scope>
    <source>
        <strain evidence="1">LB-30</strain>
    </source>
</reference>
<evidence type="ECO:0000313" key="2">
    <source>
        <dbReference type="Proteomes" id="UP001168552"/>
    </source>
</evidence>
<accession>A0ABT8F3M8</accession>
<evidence type="ECO:0000313" key="1">
    <source>
        <dbReference type="EMBL" id="MDN4165005.1"/>
    </source>
</evidence>
<sequence>MENRKPLKRHLALQELSREHHHGLLLCWKIRTGFKREIELERMKAYADWFFQHQLQPHFEKEEKLWFPLLGESHEMIKKALSDHRRLSRLFNDQRELEKSLNRIEEELEAHIRFEERTLFEEIQKVVPEATLLAVLQELHEEEPADNWPDPFWQ</sequence>
<organism evidence="1 2">
    <name type="scientific">Shiella aurantiaca</name>
    <dbReference type="NCBI Taxonomy" id="3058365"/>
    <lineage>
        <taxon>Bacteria</taxon>
        <taxon>Pseudomonadati</taxon>
        <taxon>Bacteroidota</taxon>
        <taxon>Cytophagia</taxon>
        <taxon>Cytophagales</taxon>
        <taxon>Shiellaceae</taxon>
        <taxon>Shiella</taxon>
    </lineage>
</organism>
<dbReference type="Proteomes" id="UP001168552">
    <property type="component" value="Unassembled WGS sequence"/>
</dbReference>
<comment type="caution">
    <text evidence="1">The sequence shown here is derived from an EMBL/GenBank/DDBJ whole genome shotgun (WGS) entry which is preliminary data.</text>
</comment>
<proteinExistence type="predicted"/>
<dbReference type="EMBL" id="JAUHJS010000002">
    <property type="protein sequence ID" value="MDN4165005.1"/>
    <property type="molecule type" value="Genomic_DNA"/>
</dbReference>
<keyword evidence="2" id="KW-1185">Reference proteome</keyword>
<protein>
    <submittedName>
        <fullName evidence="1">Hemerythrin domain-containing protein</fullName>
    </submittedName>
</protein>